<sequence>MNDTMFDMDAVRLLIEEAARGVIMPRFRQLGGHEIDEKAGPHDMVTIADRESEAFLTPRLEALIAGSTVVGEEAVSADESIMEALRRPGTCWLIDPVDGTANFAVGNALFAVMVALVQDGDAVAGWIHDPVRNITAMAHKGDGAWQREADGTLRRLTAPKPPSLAHLSGAPNMRYGDRDFAARIAHRLDRTAGVMMLRCAGQEYLAMADGQIHYAVYNRAMPWDHAAGSLLISEAGGIARRLDGSPYRAADKPFSSPLVVACGEDQWNWLKSGIFDP</sequence>
<dbReference type="PANTHER" id="PTHR20854">
    <property type="entry name" value="INOSITOL MONOPHOSPHATASE"/>
    <property type="match status" value="1"/>
</dbReference>
<evidence type="ECO:0000256" key="3">
    <source>
        <dbReference type="ARBA" id="ARBA00022842"/>
    </source>
</evidence>
<organism evidence="4 5">
    <name type="scientific">Ferrovibrio xuzhouensis</name>
    <dbReference type="NCBI Taxonomy" id="1576914"/>
    <lineage>
        <taxon>Bacteria</taxon>
        <taxon>Pseudomonadati</taxon>
        <taxon>Pseudomonadota</taxon>
        <taxon>Alphaproteobacteria</taxon>
        <taxon>Rhodospirillales</taxon>
        <taxon>Rhodospirillaceae</taxon>
        <taxon>Ferrovibrio</taxon>
    </lineage>
</organism>
<name>A0ABV7VKX2_9PROT</name>
<evidence type="ECO:0000256" key="1">
    <source>
        <dbReference type="ARBA" id="ARBA00009759"/>
    </source>
</evidence>
<dbReference type="Pfam" id="PF00459">
    <property type="entry name" value="Inositol_P"/>
    <property type="match status" value="1"/>
</dbReference>
<keyword evidence="2" id="KW-0479">Metal-binding</keyword>
<dbReference type="Gene3D" id="3.30.540.10">
    <property type="entry name" value="Fructose-1,6-Bisphosphatase, subunit A, domain 1"/>
    <property type="match status" value="1"/>
</dbReference>
<keyword evidence="5" id="KW-1185">Reference proteome</keyword>
<dbReference type="RefSeq" id="WP_379729784.1">
    <property type="nucleotide sequence ID" value="NZ_JBHRYJ010000007.1"/>
</dbReference>
<proteinExistence type="inferred from homology"/>
<evidence type="ECO:0000313" key="5">
    <source>
        <dbReference type="Proteomes" id="UP001595711"/>
    </source>
</evidence>
<dbReference type="InterPro" id="IPR020550">
    <property type="entry name" value="Inositol_monophosphatase_CS"/>
</dbReference>
<dbReference type="EMBL" id="JBHRYJ010000007">
    <property type="protein sequence ID" value="MFC3678180.1"/>
    <property type="molecule type" value="Genomic_DNA"/>
</dbReference>
<accession>A0ABV7VKX2</accession>
<evidence type="ECO:0000256" key="2">
    <source>
        <dbReference type="ARBA" id="ARBA00022723"/>
    </source>
</evidence>
<dbReference type="PANTHER" id="PTHR20854:SF4">
    <property type="entry name" value="INOSITOL-1-MONOPHOSPHATASE-RELATED"/>
    <property type="match status" value="1"/>
</dbReference>
<gene>
    <name evidence="4" type="ORF">ACFOOQ_21700</name>
</gene>
<comment type="similarity">
    <text evidence="1">Belongs to the inositol monophosphatase superfamily.</text>
</comment>
<dbReference type="PRINTS" id="PR00377">
    <property type="entry name" value="IMPHPHTASES"/>
</dbReference>
<comment type="caution">
    <text evidence="4">The sequence shown here is derived from an EMBL/GenBank/DDBJ whole genome shotgun (WGS) entry which is preliminary data.</text>
</comment>
<protein>
    <submittedName>
        <fullName evidence="4">Inositol monophosphatase family protein</fullName>
    </submittedName>
</protein>
<dbReference type="InterPro" id="IPR000760">
    <property type="entry name" value="Inositol_monophosphatase-like"/>
</dbReference>
<dbReference type="SUPFAM" id="SSF56655">
    <property type="entry name" value="Carbohydrate phosphatase"/>
    <property type="match status" value="1"/>
</dbReference>
<reference evidence="5" key="1">
    <citation type="journal article" date="2019" name="Int. J. Syst. Evol. Microbiol.">
        <title>The Global Catalogue of Microorganisms (GCM) 10K type strain sequencing project: providing services to taxonomists for standard genome sequencing and annotation.</title>
        <authorList>
            <consortium name="The Broad Institute Genomics Platform"/>
            <consortium name="The Broad Institute Genome Sequencing Center for Infectious Disease"/>
            <person name="Wu L."/>
            <person name="Ma J."/>
        </authorList>
    </citation>
    <scope>NUCLEOTIDE SEQUENCE [LARGE SCALE GENOMIC DNA]</scope>
    <source>
        <strain evidence="5">KCTC 42182</strain>
    </source>
</reference>
<dbReference type="PROSITE" id="PS00630">
    <property type="entry name" value="IMP_2"/>
    <property type="match status" value="1"/>
</dbReference>
<dbReference type="Gene3D" id="3.40.190.80">
    <property type="match status" value="1"/>
</dbReference>
<dbReference type="Proteomes" id="UP001595711">
    <property type="component" value="Unassembled WGS sequence"/>
</dbReference>
<evidence type="ECO:0000313" key="4">
    <source>
        <dbReference type="EMBL" id="MFC3678180.1"/>
    </source>
</evidence>
<keyword evidence="3" id="KW-0460">Magnesium</keyword>